<protein>
    <submittedName>
        <fullName evidence="1">Uncharacterized protein</fullName>
    </submittedName>
</protein>
<sequence>MFLVYASHLFFVAEKLGDADATWLFYFNMDSQCLLLFYE</sequence>
<dbReference type="EMBL" id="LQYN01000086">
    <property type="protein sequence ID" value="KYC97103.1"/>
    <property type="molecule type" value="Genomic_DNA"/>
</dbReference>
<dbReference type="Proteomes" id="UP000075666">
    <property type="component" value="Unassembled WGS sequence"/>
</dbReference>
<accession>A0A150KM43</accession>
<organism evidence="1 2">
    <name type="scientific">Heyndrickxia sporothermodurans</name>
    <dbReference type="NCBI Taxonomy" id="46224"/>
    <lineage>
        <taxon>Bacteria</taxon>
        <taxon>Bacillati</taxon>
        <taxon>Bacillota</taxon>
        <taxon>Bacilli</taxon>
        <taxon>Bacillales</taxon>
        <taxon>Bacillaceae</taxon>
        <taxon>Heyndrickxia</taxon>
    </lineage>
</organism>
<evidence type="ECO:0000313" key="2">
    <source>
        <dbReference type="Proteomes" id="UP000075666"/>
    </source>
</evidence>
<gene>
    <name evidence="1" type="ORF">B4102_0758</name>
</gene>
<dbReference type="PATRIC" id="fig|46224.3.peg.4163"/>
<proteinExistence type="predicted"/>
<reference evidence="1 2" key="1">
    <citation type="submission" date="2016-01" db="EMBL/GenBank/DDBJ databases">
        <title>Genome Sequences of Twelve Sporeforming Bacillus Species Isolated from Foods.</title>
        <authorList>
            <person name="Berendsen E.M."/>
            <person name="Wells-Bennik M.H."/>
            <person name="Krawcyk A.O."/>
            <person name="De Jong A."/>
            <person name="Holsappel S."/>
            <person name="Eijlander R.T."/>
            <person name="Kuipers O.P."/>
        </authorList>
    </citation>
    <scope>NUCLEOTIDE SEQUENCE [LARGE SCALE GENOMIC DNA]</scope>
    <source>
        <strain evidence="1 2">B4102</strain>
    </source>
</reference>
<comment type="caution">
    <text evidence="1">The sequence shown here is derived from an EMBL/GenBank/DDBJ whole genome shotgun (WGS) entry which is preliminary data.</text>
</comment>
<name>A0A150KM43_9BACI</name>
<dbReference type="AlphaFoldDB" id="A0A150KM43"/>
<keyword evidence="2" id="KW-1185">Reference proteome</keyword>
<evidence type="ECO:0000313" key="1">
    <source>
        <dbReference type="EMBL" id="KYC97103.1"/>
    </source>
</evidence>